<name>A0A1F2PA64_9EURY</name>
<comment type="caution">
    <text evidence="3">The sequence shown here is derived from an EMBL/GenBank/DDBJ whole genome shotgun (WGS) entry which is preliminary data.</text>
</comment>
<keyword evidence="3" id="KW-0378">Hydrolase</keyword>
<dbReference type="GO" id="GO:0004177">
    <property type="term" value="F:aminopeptidase activity"/>
    <property type="evidence" value="ECO:0007669"/>
    <property type="project" value="UniProtKB-KW"/>
</dbReference>
<dbReference type="SUPFAM" id="SSF53092">
    <property type="entry name" value="Creatinase/prolidase N-terminal domain"/>
    <property type="match status" value="1"/>
</dbReference>
<dbReference type="EMBL" id="LYOS01000003">
    <property type="protein sequence ID" value="OFV67842.1"/>
    <property type="molecule type" value="Genomic_DNA"/>
</dbReference>
<dbReference type="Gene3D" id="3.90.230.10">
    <property type="entry name" value="Creatinase/methionine aminopeptidase superfamily"/>
    <property type="match status" value="1"/>
</dbReference>
<dbReference type="InterPro" id="IPR050659">
    <property type="entry name" value="Peptidase_M24B"/>
</dbReference>
<dbReference type="Pfam" id="PF01321">
    <property type="entry name" value="Creatinase_N"/>
    <property type="match status" value="1"/>
</dbReference>
<sequence length="388" mass="43521">MIYPEDSEYATRIERFRSNLNCDFAVLSQSRDIYYFAGTIQPSILVIPKNGEPVIFFRMNYEKGKAETWISDTRHGGLREVCELLQRGAKIGIEKDVLPVAIYERILKYTEREVEILDVTPAVLLTRMLKSPYEIRMVEEAAKISKLGHEALCEALVDGISEIELSAKVEYAMRSAGHEGLFHVRRWDGFLHYGMISSGENLAIPSGFPGATITGVGMSRAASYGASSRKIRKGDPVMADIGGTYGGYHSDEARMYVIGRADELLRSRYEILVEIHRAAMDVMKPGNVVHDVYDAAFRVVEEYDCADWFMGYWHYGVRYLGHGLGLEIDEIPLIAPDVSMPLQAGMMLALEPKLIVPGWSGVDLEDTYLITDTGVRMITGSRRDLIEV</sequence>
<dbReference type="AlphaFoldDB" id="A0A1F2PA64"/>
<dbReference type="Gene3D" id="3.40.350.10">
    <property type="entry name" value="Creatinase/prolidase N-terminal domain"/>
    <property type="match status" value="1"/>
</dbReference>
<evidence type="ECO:0000313" key="4">
    <source>
        <dbReference type="Proteomes" id="UP000186940"/>
    </source>
</evidence>
<dbReference type="SUPFAM" id="SSF55920">
    <property type="entry name" value="Creatinase/aminopeptidase"/>
    <property type="match status" value="1"/>
</dbReference>
<proteinExistence type="predicted"/>
<gene>
    <name evidence="3" type="ORF">SCAL_001217</name>
</gene>
<reference evidence="3" key="1">
    <citation type="submission" date="2016-05" db="EMBL/GenBank/DDBJ databases">
        <title>Microbial consortia oxidize butane by reversing methanogenesis.</title>
        <authorList>
            <person name="Laso-Perez R."/>
            <person name="Richter M."/>
            <person name="Wegener G."/>
            <person name="Musat F."/>
        </authorList>
    </citation>
    <scope>NUCLEOTIDE SEQUENCE [LARGE SCALE GENOMIC DNA]</scope>
    <source>
        <strain evidence="3">BOX2</strain>
    </source>
</reference>
<dbReference type="InterPro" id="IPR000994">
    <property type="entry name" value="Pept_M24"/>
</dbReference>
<evidence type="ECO:0000313" key="3">
    <source>
        <dbReference type="EMBL" id="OFV67842.1"/>
    </source>
</evidence>
<accession>A0A1F2PA64</accession>
<dbReference type="InterPro" id="IPR029149">
    <property type="entry name" value="Creatin/AminoP/Spt16_N"/>
</dbReference>
<dbReference type="Pfam" id="PF00557">
    <property type="entry name" value="Peptidase_M24"/>
    <property type="match status" value="1"/>
</dbReference>
<protein>
    <submittedName>
        <fullName evidence="3">Xaa-Pro aminopeptidase</fullName>
    </submittedName>
</protein>
<feature type="domain" description="Peptidase M24" evidence="1">
    <location>
        <begin position="138"/>
        <end position="372"/>
    </location>
</feature>
<feature type="domain" description="Creatinase N-terminal" evidence="2">
    <location>
        <begin position="19"/>
        <end position="128"/>
    </location>
</feature>
<dbReference type="STRING" id="1838285.SCAL_001217"/>
<dbReference type="PANTHER" id="PTHR46112:SF2">
    <property type="entry name" value="XAA-PRO AMINOPEPTIDASE P-RELATED"/>
    <property type="match status" value="1"/>
</dbReference>
<dbReference type="InterPro" id="IPR036005">
    <property type="entry name" value="Creatinase/aminopeptidase-like"/>
</dbReference>
<dbReference type="InterPro" id="IPR000587">
    <property type="entry name" value="Creatinase_N"/>
</dbReference>
<evidence type="ECO:0000259" key="1">
    <source>
        <dbReference type="Pfam" id="PF00557"/>
    </source>
</evidence>
<dbReference type="PANTHER" id="PTHR46112">
    <property type="entry name" value="AMINOPEPTIDASE"/>
    <property type="match status" value="1"/>
</dbReference>
<evidence type="ECO:0000259" key="2">
    <source>
        <dbReference type="Pfam" id="PF01321"/>
    </source>
</evidence>
<keyword evidence="3" id="KW-0645">Protease</keyword>
<dbReference type="Proteomes" id="UP000186940">
    <property type="component" value="Unassembled WGS sequence"/>
</dbReference>
<keyword evidence="3" id="KW-0031">Aminopeptidase</keyword>
<keyword evidence="4" id="KW-1185">Reference proteome</keyword>
<organism evidence="3 4">
    <name type="scientific">Candidatus Syntropharchaeum caldarium</name>
    <dbReference type="NCBI Taxonomy" id="1838285"/>
    <lineage>
        <taxon>Archaea</taxon>
        <taxon>Methanobacteriati</taxon>
        <taxon>Methanobacteriota</taxon>
        <taxon>Stenosarchaea group</taxon>
        <taxon>Methanomicrobia</taxon>
        <taxon>Methanosarcinales</taxon>
        <taxon>ANME-2 cluster</taxon>
        <taxon>Candidatus Syntropharchaeum</taxon>
    </lineage>
</organism>